<dbReference type="Pfam" id="PF07859">
    <property type="entry name" value="Abhydrolase_3"/>
    <property type="match status" value="1"/>
</dbReference>
<dbReference type="Gene3D" id="3.40.50.1820">
    <property type="entry name" value="alpha/beta hydrolase"/>
    <property type="match status" value="1"/>
</dbReference>
<evidence type="ECO:0000256" key="1">
    <source>
        <dbReference type="ARBA" id="ARBA00010515"/>
    </source>
</evidence>
<dbReference type="PANTHER" id="PTHR23024:SF609">
    <property type="entry name" value="CARBOXYLESTERASE 18-RELATED"/>
    <property type="match status" value="1"/>
</dbReference>
<dbReference type="InterPro" id="IPR029058">
    <property type="entry name" value="AB_hydrolase_fold"/>
</dbReference>
<dbReference type="AlphaFoldDB" id="A0A0A0LMQ6"/>
<dbReference type="Proteomes" id="UP000029981">
    <property type="component" value="Chromosome 2"/>
</dbReference>
<name>A0A0A0LMQ6_CUCSA</name>
<evidence type="ECO:0000259" key="2">
    <source>
        <dbReference type="Pfam" id="PF07859"/>
    </source>
</evidence>
<dbReference type="PANTHER" id="PTHR23024">
    <property type="entry name" value="ARYLACETAMIDE DEACETYLASE"/>
    <property type="match status" value="1"/>
</dbReference>
<dbReference type="MEROPS" id="S09.A10"/>
<dbReference type="KEGG" id="csv:101219550"/>
<dbReference type="GO" id="GO:0052689">
    <property type="term" value="F:carboxylic ester hydrolase activity"/>
    <property type="evidence" value="ECO:0000318"/>
    <property type="project" value="GO_Central"/>
</dbReference>
<organism evidence="3 4">
    <name type="scientific">Cucumis sativus</name>
    <name type="common">Cucumber</name>
    <dbReference type="NCBI Taxonomy" id="3659"/>
    <lineage>
        <taxon>Eukaryota</taxon>
        <taxon>Viridiplantae</taxon>
        <taxon>Streptophyta</taxon>
        <taxon>Embryophyta</taxon>
        <taxon>Tracheophyta</taxon>
        <taxon>Spermatophyta</taxon>
        <taxon>Magnoliopsida</taxon>
        <taxon>eudicotyledons</taxon>
        <taxon>Gunneridae</taxon>
        <taxon>Pentapetalae</taxon>
        <taxon>rosids</taxon>
        <taxon>fabids</taxon>
        <taxon>Cucurbitales</taxon>
        <taxon>Cucurbitaceae</taxon>
        <taxon>Benincaseae</taxon>
        <taxon>Cucumis</taxon>
    </lineage>
</organism>
<dbReference type="OrthoDB" id="408631at2759"/>
<dbReference type="GO" id="GO:0009860">
    <property type="term" value="P:pollen tube growth"/>
    <property type="evidence" value="ECO:0000318"/>
    <property type="project" value="GO_Central"/>
</dbReference>
<reference evidence="3 4" key="1">
    <citation type="journal article" date="2009" name="Nat. Genet.">
        <title>The genome of the cucumber, Cucumis sativus L.</title>
        <authorList>
            <person name="Huang S."/>
            <person name="Li R."/>
            <person name="Zhang Z."/>
            <person name="Li L."/>
            <person name="Gu X."/>
            <person name="Fan W."/>
            <person name="Lucas W.J."/>
            <person name="Wang X."/>
            <person name="Xie B."/>
            <person name="Ni P."/>
            <person name="Ren Y."/>
            <person name="Zhu H."/>
            <person name="Li J."/>
            <person name="Lin K."/>
            <person name="Jin W."/>
            <person name="Fei Z."/>
            <person name="Li G."/>
            <person name="Staub J."/>
            <person name="Kilian A."/>
            <person name="van der Vossen E.A."/>
            <person name="Wu Y."/>
            <person name="Guo J."/>
            <person name="He J."/>
            <person name="Jia Z."/>
            <person name="Ren Y."/>
            <person name="Tian G."/>
            <person name="Lu Y."/>
            <person name="Ruan J."/>
            <person name="Qian W."/>
            <person name="Wang M."/>
            <person name="Huang Q."/>
            <person name="Li B."/>
            <person name="Xuan Z."/>
            <person name="Cao J."/>
            <person name="Asan"/>
            <person name="Wu Z."/>
            <person name="Zhang J."/>
            <person name="Cai Q."/>
            <person name="Bai Y."/>
            <person name="Zhao B."/>
            <person name="Han Y."/>
            <person name="Li Y."/>
            <person name="Li X."/>
            <person name="Wang S."/>
            <person name="Shi Q."/>
            <person name="Liu S."/>
            <person name="Cho W.K."/>
            <person name="Kim J.Y."/>
            <person name="Xu Y."/>
            <person name="Heller-Uszynska K."/>
            <person name="Miao H."/>
            <person name="Cheng Z."/>
            <person name="Zhang S."/>
            <person name="Wu J."/>
            <person name="Yang Y."/>
            <person name="Kang H."/>
            <person name="Li M."/>
            <person name="Liang H."/>
            <person name="Ren X."/>
            <person name="Shi Z."/>
            <person name="Wen M."/>
            <person name="Jian M."/>
            <person name="Yang H."/>
            <person name="Zhang G."/>
            <person name="Yang Z."/>
            <person name="Chen R."/>
            <person name="Liu S."/>
            <person name="Li J."/>
            <person name="Ma L."/>
            <person name="Liu H."/>
            <person name="Zhou Y."/>
            <person name="Zhao J."/>
            <person name="Fang X."/>
            <person name="Li G."/>
            <person name="Fang L."/>
            <person name="Li Y."/>
            <person name="Liu D."/>
            <person name="Zheng H."/>
            <person name="Zhang Y."/>
            <person name="Qin N."/>
            <person name="Li Z."/>
            <person name="Yang G."/>
            <person name="Yang S."/>
            <person name="Bolund L."/>
            <person name="Kristiansen K."/>
            <person name="Zheng H."/>
            <person name="Li S."/>
            <person name="Zhang X."/>
            <person name="Yang H."/>
            <person name="Wang J."/>
            <person name="Sun R."/>
            <person name="Zhang B."/>
            <person name="Jiang S."/>
            <person name="Wang J."/>
            <person name="Du Y."/>
            <person name="Li S."/>
        </authorList>
    </citation>
    <scope>NUCLEOTIDE SEQUENCE [LARGE SCALE GENOMIC DNA]</scope>
    <source>
        <strain evidence="4">cv. 9930</strain>
    </source>
</reference>
<reference evidence="3 4" key="3">
    <citation type="journal article" date="2010" name="BMC Genomics">
        <title>Transcriptome sequencing and comparative analysis of cucumber flowers with different sex types.</title>
        <authorList>
            <person name="Guo S."/>
            <person name="Zheng Y."/>
            <person name="Joung J.G."/>
            <person name="Liu S."/>
            <person name="Zhang Z."/>
            <person name="Crasta O.R."/>
            <person name="Sobral B.W."/>
            <person name="Xu Y."/>
            <person name="Huang S."/>
            <person name="Fei Z."/>
        </authorList>
    </citation>
    <scope>NUCLEOTIDE SEQUENCE [LARGE SCALE GENOMIC DNA]</scope>
    <source>
        <strain evidence="4">cv. 9930</strain>
    </source>
</reference>
<comment type="similarity">
    <text evidence="1">Belongs to the 'GDXG' lipolytic enzyme family.</text>
</comment>
<dbReference type="InterPro" id="IPR050466">
    <property type="entry name" value="Carboxylest/Gibb_receptor"/>
</dbReference>
<dbReference type="EMBL" id="CM002923">
    <property type="protein sequence ID" value="KGN63083.1"/>
    <property type="molecule type" value="Genomic_DNA"/>
</dbReference>
<reference evidence="3 4" key="2">
    <citation type="journal article" date="2009" name="PLoS ONE">
        <title>An integrated genetic and cytogenetic map of the cucumber genome.</title>
        <authorList>
            <person name="Ren Y."/>
            <person name="Zhang Z."/>
            <person name="Liu J."/>
            <person name="Staub J.E."/>
            <person name="Han Y."/>
            <person name="Cheng Z."/>
            <person name="Li X."/>
            <person name="Lu J."/>
            <person name="Miao H."/>
            <person name="Kang H."/>
            <person name="Xie B."/>
            <person name="Gu X."/>
            <person name="Wang X."/>
            <person name="Du Y."/>
            <person name="Jin W."/>
            <person name="Huang S."/>
        </authorList>
    </citation>
    <scope>NUCLEOTIDE SEQUENCE [LARGE SCALE GENOMIC DNA]</scope>
    <source>
        <strain evidence="4">cv. 9930</strain>
    </source>
</reference>
<dbReference type="InterPro" id="IPR013094">
    <property type="entry name" value="AB_hydrolase_3"/>
</dbReference>
<dbReference type="Gramene" id="KGN63083">
    <property type="protein sequence ID" value="KGN63083"/>
    <property type="gene ID" value="Csa_2G401430"/>
</dbReference>
<protein>
    <recommendedName>
        <fullName evidence="2">Alpha/beta hydrolase fold-3 domain-containing protein</fullName>
    </recommendedName>
</protein>
<gene>
    <name evidence="3" type="ORF">Csa_2G401430</name>
</gene>
<reference evidence="3 4" key="4">
    <citation type="journal article" date="2011" name="BMC Genomics">
        <title>RNA-Seq improves annotation of protein-coding genes in the cucumber genome.</title>
        <authorList>
            <person name="Li Z."/>
            <person name="Zhang Z."/>
            <person name="Yan P."/>
            <person name="Huang S."/>
            <person name="Fei Z."/>
            <person name="Lin K."/>
        </authorList>
    </citation>
    <scope>NUCLEOTIDE SEQUENCE [LARGE SCALE GENOMIC DNA]</scope>
    <source>
        <strain evidence="4">cv. 9930</strain>
    </source>
</reference>
<proteinExistence type="inferred from homology"/>
<dbReference type="STRING" id="3659.A0A0A0LMQ6"/>
<evidence type="ECO:0000313" key="4">
    <source>
        <dbReference type="Proteomes" id="UP000029981"/>
    </source>
</evidence>
<sequence>MASTGDAQSPNSSLPTLPWKRKLADLFTSFLFRQAFRSDFTVNRRFLRLFDRKLPPFTSRGVAASDATIDSSTSDLWIRVYNPLTFSNSDPLPVIIYFHGGGFVYGSADAPPTDTFCRDFAREIGAIVISVNYRLAPEDRFPSQFDDGFHVLKAMDKGAISETVPENADLRRCFIAGESAGGNIAHHVTVRAAESEFKRVKIVGMILIQPFFGGEERRDSEIRFGRGYGLTLEMTDWFWKAWLPVGSNRDHTAANVVGSSISGVKVPAALVVIGGLDLLRDRNREYVEWLKKSGQEVRVVEYPNGTHGFIGKPDLPEYSMLIQDAKQFINKIS</sequence>
<evidence type="ECO:0000313" key="3">
    <source>
        <dbReference type="EMBL" id="KGN63083.1"/>
    </source>
</evidence>
<keyword evidence="4" id="KW-1185">Reference proteome</keyword>
<dbReference type="OMA" id="CTVRVQL"/>
<feature type="domain" description="Alpha/beta hydrolase fold-3" evidence="2">
    <location>
        <begin position="95"/>
        <end position="310"/>
    </location>
</feature>
<dbReference type="eggNOG" id="KOG1515">
    <property type="taxonomic scope" value="Eukaryota"/>
</dbReference>
<dbReference type="SUPFAM" id="SSF53474">
    <property type="entry name" value="alpha/beta-Hydrolases"/>
    <property type="match status" value="1"/>
</dbReference>
<accession>A0A0A0LMQ6</accession>